<accession>A0ABV5LX56</accession>
<evidence type="ECO:0000256" key="2">
    <source>
        <dbReference type="ARBA" id="ARBA00022692"/>
    </source>
</evidence>
<feature type="transmembrane region" description="Helical" evidence="6">
    <location>
        <begin position="122"/>
        <end position="143"/>
    </location>
</feature>
<gene>
    <name evidence="8" type="ORF">ACFFVI_17045</name>
</gene>
<feature type="transmembrane region" description="Helical" evidence="6">
    <location>
        <begin position="446"/>
        <end position="465"/>
    </location>
</feature>
<dbReference type="Proteomes" id="UP001589748">
    <property type="component" value="Unassembled WGS sequence"/>
</dbReference>
<dbReference type="EMBL" id="JBHMDM010000007">
    <property type="protein sequence ID" value="MFB9378672.1"/>
    <property type="molecule type" value="Genomic_DNA"/>
</dbReference>
<keyword evidence="4 6" id="KW-0472">Membrane</keyword>
<feature type="transmembrane region" description="Helical" evidence="6">
    <location>
        <begin position="98"/>
        <end position="116"/>
    </location>
</feature>
<evidence type="ECO:0000259" key="7">
    <source>
        <dbReference type="PROSITE" id="PS50850"/>
    </source>
</evidence>
<evidence type="ECO:0000256" key="6">
    <source>
        <dbReference type="SAM" id="Phobius"/>
    </source>
</evidence>
<proteinExistence type="predicted"/>
<dbReference type="SUPFAM" id="SSF103473">
    <property type="entry name" value="MFS general substrate transporter"/>
    <property type="match status" value="1"/>
</dbReference>
<evidence type="ECO:0000256" key="4">
    <source>
        <dbReference type="ARBA" id="ARBA00023136"/>
    </source>
</evidence>
<feature type="transmembrane region" description="Helical" evidence="6">
    <location>
        <begin position="31"/>
        <end position="54"/>
    </location>
</feature>
<feature type="transmembrane region" description="Helical" evidence="6">
    <location>
        <begin position="225"/>
        <end position="242"/>
    </location>
</feature>
<dbReference type="InterPro" id="IPR011701">
    <property type="entry name" value="MFS"/>
</dbReference>
<evidence type="ECO:0000256" key="5">
    <source>
        <dbReference type="SAM" id="MobiDB-lite"/>
    </source>
</evidence>
<feature type="region of interest" description="Disordered" evidence="5">
    <location>
        <begin position="1"/>
        <end position="25"/>
    </location>
</feature>
<feature type="compositionally biased region" description="Gly residues" evidence="5">
    <location>
        <begin position="11"/>
        <end position="20"/>
    </location>
</feature>
<feature type="domain" description="Major facilitator superfamily (MFS) profile" evidence="7">
    <location>
        <begin position="32"/>
        <end position="473"/>
    </location>
</feature>
<feature type="transmembrane region" description="Helical" evidence="6">
    <location>
        <begin position="279"/>
        <end position="298"/>
    </location>
</feature>
<organism evidence="8 9">
    <name type="scientific">Kineococcus gynurae</name>
    <dbReference type="NCBI Taxonomy" id="452979"/>
    <lineage>
        <taxon>Bacteria</taxon>
        <taxon>Bacillati</taxon>
        <taxon>Actinomycetota</taxon>
        <taxon>Actinomycetes</taxon>
        <taxon>Kineosporiales</taxon>
        <taxon>Kineosporiaceae</taxon>
        <taxon>Kineococcus</taxon>
    </lineage>
</organism>
<dbReference type="PROSITE" id="PS50850">
    <property type="entry name" value="MFS"/>
    <property type="match status" value="1"/>
</dbReference>
<dbReference type="PANTHER" id="PTHR23501">
    <property type="entry name" value="MAJOR FACILITATOR SUPERFAMILY"/>
    <property type="match status" value="1"/>
</dbReference>
<feature type="transmembrane region" description="Helical" evidence="6">
    <location>
        <begin position="318"/>
        <end position="336"/>
    </location>
</feature>
<sequence>MAAPTDAGAPDGAGTGGVPRGRGPLSPAHRATTLGVVGLVTIIAFESMAVATTMPVTAQALGGVRSYGLAFSSFLTASLFGTVAAGPWADRAGPRTPLGVGVALFAGGQLLCALTPTFSLLLLGRSLAGAGGGLVGVSIYVVVGARYPDALRPQIFGYLSAAWVLPAVIGPAVAGWVTAWAGWRWVFGGVVPLAAVAALVVLPRIGGRAEASGEREPPGTVRSRVLRGLLLALAAGAFQLGAEGVTRGGVPSVLATVLGAVVVVVLLPRLLPPGTLRWVRGLPSVIAVRGLFTAAFFATEAFVPLMLVSERGFAPAQAGLALVSGAFGWFCGTTYQARRPVDYPRHRLLVAGGVLMTLGIGALSVLTATGAPGWFVLLAWLAAGGGMGLGMSTTSLLTLRMAEPGTQGRASSALALSDNLGGVLGISVAGAVFSAGHVGAGADEPLFAGIWAGLGVVALAAAVLAPRVVPTRTGGVGAPTSATVAGP</sequence>
<keyword evidence="3 6" id="KW-1133">Transmembrane helix</keyword>
<dbReference type="RefSeq" id="WP_380136623.1">
    <property type="nucleotide sequence ID" value="NZ_JBHLUI010000008.1"/>
</dbReference>
<evidence type="ECO:0000313" key="9">
    <source>
        <dbReference type="Proteomes" id="UP001589748"/>
    </source>
</evidence>
<feature type="transmembrane region" description="Helical" evidence="6">
    <location>
        <begin position="348"/>
        <end position="368"/>
    </location>
</feature>
<dbReference type="PANTHER" id="PTHR23501:SF154">
    <property type="entry name" value="MULTIDRUG-EFFLUX TRANSPORTER RV1634-RELATED"/>
    <property type="match status" value="1"/>
</dbReference>
<reference evidence="8 9" key="1">
    <citation type="submission" date="2024-09" db="EMBL/GenBank/DDBJ databases">
        <authorList>
            <person name="Sun Q."/>
            <person name="Mori K."/>
        </authorList>
    </citation>
    <scope>NUCLEOTIDE SEQUENCE [LARGE SCALE GENOMIC DNA]</scope>
    <source>
        <strain evidence="8 9">TISTR 1856</strain>
    </source>
</reference>
<dbReference type="InterPro" id="IPR036259">
    <property type="entry name" value="MFS_trans_sf"/>
</dbReference>
<name>A0ABV5LX56_9ACTN</name>
<dbReference type="Gene3D" id="1.20.1250.20">
    <property type="entry name" value="MFS general substrate transporter like domains"/>
    <property type="match status" value="1"/>
</dbReference>
<feature type="compositionally biased region" description="Low complexity" evidence="5">
    <location>
        <begin position="1"/>
        <end position="10"/>
    </location>
</feature>
<comment type="caution">
    <text evidence="8">The sequence shown here is derived from an EMBL/GenBank/DDBJ whole genome shotgun (WGS) entry which is preliminary data.</text>
</comment>
<feature type="transmembrane region" description="Helical" evidence="6">
    <location>
        <begin position="185"/>
        <end position="205"/>
    </location>
</feature>
<feature type="transmembrane region" description="Helical" evidence="6">
    <location>
        <begin position="248"/>
        <end position="267"/>
    </location>
</feature>
<feature type="transmembrane region" description="Helical" evidence="6">
    <location>
        <begin position="66"/>
        <end position="86"/>
    </location>
</feature>
<comment type="subcellular location">
    <subcellularLocation>
        <location evidence="1">Cell membrane</location>
        <topology evidence="1">Multi-pass membrane protein</topology>
    </subcellularLocation>
</comment>
<feature type="transmembrane region" description="Helical" evidence="6">
    <location>
        <begin position="420"/>
        <end position="440"/>
    </location>
</feature>
<evidence type="ECO:0000256" key="1">
    <source>
        <dbReference type="ARBA" id="ARBA00004651"/>
    </source>
</evidence>
<feature type="transmembrane region" description="Helical" evidence="6">
    <location>
        <begin position="374"/>
        <end position="399"/>
    </location>
</feature>
<dbReference type="InterPro" id="IPR020846">
    <property type="entry name" value="MFS_dom"/>
</dbReference>
<evidence type="ECO:0000313" key="8">
    <source>
        <dbReference type="EMBL" id="MFB9378672.1"/>
    </source>
</evidence>
<dbReference type="Pfam" id="PF07690">
    <property type="entry name" value="MFS_1"/>
    <property type="match status" value="1"/>
</dbReference>
<evidence type="ECO:0000256" key="3">
    <source>
        <dbReference type="ARBA" id="ARBA00022989"/>
    </source>
</evidence>
<protein>
    <submittedName>
        <fullName evidence="8">MFS transporter</fullName>
    </submittedName>
</protein>
<keyword evidence="2 6" id="KW-0812">Transmembrane</keyword>
<feature type="transmembrane region" description="Helical" evidence="6">
    <location>
        <begin position="155"/>
        <end position="179"/>
    </location>
</feature>
<keyword evidence="9" id="KW-1185">Reference proteome</keyword>